<organism evidence="2 3">
    <name type="scientific">Choiromyces venosus 120613-1</name>
    <dbReference type="NCBI Taxonomy" id="1336337"/>
    <lineage>
        <taxon>Eukaryota</taxon>
        <taxon>Fungi</taxon>
        <taxon>Dikarya</taxon>
        <taxon>Ascomycota</taxon>
        <taxon>Pezizomycotina</taxon>
        <taxon>Pezizomycetes</taxon>
        <taxon>Pezizales</taxon>
        <taxon>Tuberaceae</taxon>
        <taxon>Choiromyces</taxon>
    </lineage>
</organism>
<evidence type="ECO:0000256" key="1">
    <source>
        <dbReference type="SAM" id="Phobius"/>
    </source>
</evidence>
<dbReference type="Proteomes" id="UP000276215">
    <property type="component" value="Unassembled WGS sequence"/>
</dbReference>
<keyword evidence="1" id="KW-0472">Membrane</keyword>
<accession>A0A3N4JDT7</accession>
<name>A0A3N4JDT7_9PEZI</name>
<gene>
    <name evidence="2" type="ORF">L873DRAFT_1829421</name>
</gene>
<dbReference type="AlphaFoldDB" id="A0A3N4JDT7"/>
<keyword evidence="1" id="KW-1133">Transmembrane helix</keyword>
<feature type="transmembrane region" description="Helical" evidence="1">
    <location>
        <begin position="145"/>
        <end position="166"/>
    </location>
</feature>
<evidence type="ECO:0008006" key="4">
    <source>
        <dbReference type="Google" id="ProtNLM"/>
    </source>
</evidence>
<dbReference type="EMBL" id="ML120414">
    <property type="protein sequence ID" value="RPA96429.1"/>
    <property type="molecule type" value="Genomic_DNA"/>
</dbReference>
<feature type="transmembrane region" description="Helical" evidence="1">
    <location>
        <begin position="12"/>
        <end position="27"/>
    </location>
</feature>
<feature type="transmembrane region" description="Helical" evidence="1">
    <location>
        <begin position="39"/>
        <end position="60"/>
    </location>
</feature>
<evidence type="ECO:0000313" key="2">
    <source>
        <dbReference type="EMBL" id="RPA96429.1"/>
    </source>
</evidence>
<proteinExistence type="predicted"/>
<feature type="transmembrane region" description="Helical" evidence="1">
    <location>
        <begin position="199"/>
        <end position="217"/>
    </location>
</feature>
<keyword evidence="1" id="KW-0812">Transmembrane</keyword>
<sequence length="557" mass="64167">MNEPPKYGSPRLNSTVVFVFGFAVFLIHRKLPFIRLKNVPLVCSALLMLHLQLSFDMLLYPLNGSLPCALGYWIMSICLPFGIALFQAQNMQLFSLFWGQKHLVWLRSRNSGLTGSVSVGDIAPTKGRLHCCWRRWREICILKKTYIIIAVGTVLQILVSTVIFLIPVSRRFHPSYGLVTKSGTEFQCGAGWEWFPSGAWQAVWTYGFGPFILYKIRKIQDTHRWRLQTTLAILFSLPALPLWLAIWFTPEFYVMNSYWPPNLWFVPGLGAMEFVILFFPIIEIWEFKKRQRKAREEPGHTKFSKHSLAALEKALRDDIERLEEFAATKDFTGENIIFLKQVESWKEKWRSSEVDSRSGRIPPPVLRALYNTAEEIFQTLVHRETSDFPLNLDDDIYLTLDQVFGDANPGLRRNPSPTRHPNTSPKAIIVPFADDIVANARRLPERRGFREIREKDAEAGGAETVAVSAAEMDLDRPPTPPRINSVKDPRLPRIPEDLESVFDKAEVAVKQMVLTNTWIRYVDSLPASERLFIGVAPQISPPISWRWRKYFWKKDSE</sequence>
<reference evidence="2 3" key="1">
    <citation type="journal article" date="2018" name="Nat. Ecol. Evol.">
        <title>Pezizomycetes genomes reveal the molecular basis of ectomycorrhizal truffle lifestyle.</title>
        <authorList>
            <person name="Murat C."/>
            <person name="Payen T."/>
            <person name="Noel B."/>
            <person name="Kuo A."/>
            <person name="Morin E."/>
            <person name="Chen J."/>
            <person name="Kohler A."/>
            <person name="Krizsan K."/>
            <person name="Balestrini R."/>
            <person name="Da Silva C."/>
            <person name="Montanini B."/>
            <person name="Hainaut M."/>
            <person name="Levati E."/>
            <person name="Barry K.W."/>
            <person name="Belfiori B."/>
            <person name="Cichocki N."/>
            <person name="Clum A."/>
            <person name="Dockter R.B."/>
            <person name="Fauchery L."/>
            <person name="Guy J."/>
            <person name="Iotti M."/>
            <person name="Le Tacon F."/>
            <person name="Lindquist E.A."/>
            <person name="Lipzen A."/>
            <person name="Malagnac F."/>
            <person name="Mello A."/>
            <person name="Molinier V."/>
            <person name="Miyauchi S."/>
            <person name="Poulain J."/>
            <person name="Riccioni C."/>
            <person name="Rubini A."/>
            <person name="Sitrit Y."/>
            <person name="Splivallo R."/>
            <person name="Traeger S."/>
            <person name="Wang M."/>
            <person name="Zifcakova L."/>
            <person name="Wipf D."/>
            <person name="Zambonelli A."/>
            <person name="Paolocci F."/>
            <person name="Nowrousian M."/>
            <person name="Ottonello S."/>
            <person name="Baldrian P."/>
            <person name="Spatafora J.W."/>
            <person name="Henrissat B."/>
            <person name="Nagy L.G."/>
            <person name="Aury J.M."/>
            <person name="Wincker P."/>
            <person name="Grigoriev I.V."/>
            <person name="Bonfante P."/>
            <person name="Martin F.M."/>
        </authorList>
    </citation>
    <scope>NUCLEOTIDE SEQUENCE [LARGE SCALE GENOMIC DNA]</scope>
    <source>
        <strain evidence="2 3">120613-1</strain>
    </source>
</reference>
<keyword evidence="3" id="KW-1185">Reference proteome</keyword>
<evidence type="ECO:0000313" key="3">
    <source>
        <dbReference type="Proteomes" id="UP000276215"/>
    </source>
</evidence>
<dbReference type="STRING" id="1336337.A0A3N4JDT7"/>
<protein>
    <recommendedName>
        <fullName evidence="4">RGS domain-containing protein</fullName>
    </recommendedName>
</protein>
<feature type="transmembrane region" description="Helical" evidence="1">
    <location>
        <begin position="263"/>
        <end position="285"/>
    </location>
</feature>
<feature type="transmembrane region" description="Helical" evidence="1">
    <location>
        <begin position="72"/>
        <end position="99"/>
    </location>
</feature>
<dbReference type="OrthoDB" id="5313079at2759"/>
<feature type="transmembrane region" description="Helical" evidence="1">
    <location>
        <begin position="229"/>
        <end position="248"/>
    </location>
</feature>